<protein>
    <submittedName>
        <fullName evidence="2">Uncharacterized protein</fullName>
    </submittedName>
</protein>
<feature type="transmembrane region" description="Helical" evidence="1">
    <location>
        <begin position="25"/>
        <end position="45"/>
    </location>
</feature>
<name>A0A841H402_9BACT</name>
<sequence>MEDRERLQWLVAQARRGVGTPRATVWEITLLHAVPLLAACALALVLGRPEIAAATLGLAVITLGVVRTAVRPRRMVMAPARLRARY</sequence>
<keyword evidence="1" id="KW-0812">Transmembrane</keyword>
<keyword evidence="1" id="KW-1133">Transmembrane helix</keyword>
<comment type="caution">
    <text evidence="2">The sequence shown here is derived from an EMBL/GenBank/DDBJ whole genome shotgun (WGS) entry which is preliminary data.</text>
</comment>
<organism evidence="2 3">
    <name type="scientific">Longimicrobium terrae</name>
    <dbReference type="NCBI Taxonomy" id="1639882"/>
    <lineage>
        <taxon>Bacteria</taxon>
        <taxon>Pseudomonadati</taxon>
        <taxon>Gemmatimonadota</taxon>
        <taxon>Longimicrobiia</taxon>
        <taxon>Longimicrobiales</taxon>
        <taxon>Longimicrobiaceae</taxon>
        <taxon>Longimicrobium</taxon>
    </lineage>
</organism>
<dbReference type="Proteomes" id="UP000582837">
    <property type="component" value="Unassembled WGS sequence"/>
</dbReference>
<dbReference type="EMBL" id="JACHIA010000019">
    <property type="protein sequence ID" value="MBB6072945.1"/>
    <property type="molecule type" value="Genomic_DNA"/>
</dbReference>
<dbReference type="RefSeq" id="WP_170037138.1">
    <property type="nucleotide sequence ID" value="NZ_JABDTL010000002.1"/>
</dbReference>
<keyword evidence="3" id="KW-1185">Reference proteome</keyword>
<dbReference type="AlphaFoldDB" id="A0A841H402"/>
<evidence type="ECO:0000256" key="1">
    <source>
        <dbReference type="SAM" id="Phobius"/>
    </source>
</evidence>
<evidence type="ECO:0000313" key="3">
    <source>
        <dbReference type="Proteomes" id="UP000582837"/>
    </source>
</evidence>
<evidence type="ECO:0000313" key="2">
    <source>
        <dbReference type="EMBL" id="MBB6072945.1"/>
    </source>
</evidence>
<accession>A0A841H402</accession>
<keyword evidence="1" id="KW-0472">Membrane</keyword>
<proteinExistence type="predicted"/>
<gene>
    <name evidence="2" type="ORF">HNQ61_004611</name>
</gene>
<reference evidence="2 3" key="1">
    <citation type="submission" date="2020-08" db="EMBL/GenBank/DDBJ databases">
        <title>Genomic Encyclopedia of Type Strains, Phase IV (KMG-IV): sequencing the most valuable type-strain genomes for metagenomic binning, comparative biology and taxonomic classification.</title>
        <authorList>
            <person name="Goeker M."/>
        </authorList>
    </citation>
    <scope>NUCLEOTIDE SEQUENCE [LARGE SCALE GENOMIC DNA]</scope>
    <source>
        <strain evidence="2 3">DSM 29007</strain>
    </source>
</reference>
<feature type="transmembrane region" description="Helical" evidence="1">
    <location>
        <begin position="51"/>
        <end position="70"/>
    </location>
</feature>